<dbReference type="PRINTS" id="PR00411">
    <property type="entry name" value="PNDRDTASEI"/>
</dbReference>
<dbReference type="SUPFAM" id="SSF55424">
    <property type="entry name" value="FAD/NAD-linked reductases, dimerisation (C-terminal) domain"/>
    <property type="match status" value="1"/>
</dbReference>
<evidence type="ECO:0000259" key="5">
    <source>
        <dbReference type="Pfam" id="PF07992"/>
    </source>
</evidence>
<feature type="domain" description="Reductase C-terminal" evidence="6">
    <location>
        <begin position="333"/>
        <end position="418"/>
    </location>
</feature>
<sequence length="419" mass="43992">MPDAAADVLIVGAGPAGMACADELRARGHQGSVMLVGREADAPYHRPAVSKEYLRGSSSRDEVLLRPPDHWAATGVELLTRVSAMKLDPEARTVKLSDRREVSFGRLLLATGANVRRLRVDGAALDGIHYLRALANADGLRADLETARDVVIVGGSFLACEVAASLSAMGRASTVVMPEEAPLSEVFGARVGAYFAGLLGSHGVKLICGDGLGRLEPRAGAGEGDRPRVGRVVTESGVELDADLVVMATGAVPDVMLARAAGLELGETGGVRCTARLETSAPGIWAAGDMCEYASPLHGRPVRIEHWEVAAAQGRAVAASMLGQGRDFEEVPYFWSELADWCRVEYVGPSAPWDSEVVRGSLGDGDFTIFHLAGDRVVGALAVGREDDLVHAARLLHRRAGLGDRVSALGDPAVALSAL</sequence>
<evidence type="ECO:0000256" key="3">
    <source>
        <dbReference type="ARBA" id="ARBA00022827"/>
    </source>
</evidence>
<organism evidence="7">
    <name type="scientific">uncultured Solirubrobacteraceae bacterium</name>
    <dbReference type="NCBI Taxonomy" id="1162706"/>
    <lineage>
        <taxon>Bacteria</taxon>
        <taxon>Bacillati</taxon>
        <taxon>Actinomycetota</taxon>
        <taxon>Thermoleophilia</taxon>
        <taxon>Solirubrobacterales</taxon>
        <taxon>Solirubrobacteraceae</taxon>
        <taxon>environmental samples</taxon>
    </lineage>
</organism>
<dbReference type="InterPro" id="IPR016156">
    <property type="entry name" value="FAD/NAD-linked_Rdtase_dimer_sf"/>
</dbReference>
<dbReference type="Gene3D" id="3.50.50.60">
    <property type="entry name" value="FAD/NAD(P)-binding domain"/>
    <property type="match status" value="2"/>
</dbReference>
<dbReference type="InterPro" id="IPR036188">
    <property type="entry name" value="FAD/NAD-bd_sf"/>
</dbReference>
<dbReference type="GO" id="GO:0005737">
    <property type="term" value="C:cytoplasm"/>
    <property type="evidence" value="ECO:0007669"/>
    <property type="project" value="TreeGrafter"/>
</dbReference>
<evidence type="ECO:0000256" key="4">
    <source>
        <dbReference type="ARBA" id="ARBA00023002"/>
    </source>
</evidence>
<dbReference type="Pfam" id="PF14759">
    <property type="entry name" value="Reductase_C"/>
    <property type="match status" value="1"/>
</dbReference>
<evidence type="ECO:0000259" key="6">
    <source>
        <dbReference type="Pfam" id="PF14759"/>
    </source>
</evidence>
<protein>
    <submittedName>
        <fullName evidence="7">Ferredoxin reductase</fullName>
    </submittedName>
</protein>
<reference evidence="7" key="1">
    <citation type="submission" date="2020-02" db="EMBL/GenBank/DDBJ databases">
        <authorList>
            <person name="Meier V. D."/>
        </authorList>
    </citation>
    <scope>NUCLEOTIDE SEQUENCE</scope>
    <source>
        <strain evidence="7">AVDCRST_MAG65</strain>
    </source>
</reference>
<dbReference type="Pfam" id="PF07992">
    <property type="entry name" value="Pyr_redox_2"/>
    <property type="match status" value="1"/>
</dbReference>
<feature type="domain" description="FAD/NAD(P)-binding" evidence="5">
    <location>
        <begin position="7"/>
        <end position="314"/>
    </location>
</feature>
<dbReference type="PANTHER" id="PTHR43557:SF2">
    <property type="entry name" value="RIESKE DOMAIN-CONTAINING PROTEIN-RELATED"/>
    <property type="match status" value="1"/>
</dbReference>
<dbReference type="PRINTS" id="PR00368">
    <property type="entry name" value="FADPNR"/>
</dbReference>
<keyword evidence="4" id="KW-0560">Oxidoreductase</keyword>
<dbReference type="InterPro" id="IPR023753">
    <property type="entry name" value="FAD/NAD-binding_dom"/>
</dbReference>
<comment type="cofactor">
    <cofactor evidence="1">
        <name>FAD</name>
        <dbReference type="ChEBI" id="CHEBI:57692"/>
    </cofactor>
</comment>
<proteinExistence type="predicted"/>
<dbReference type="Gene3D" id="3.30.390.30">
    <property type="match status" value="1"/>
</dbReference>
<name>A0A6J4RI29_9ACTN</name>
<dbReference type="InterPro" id="IPR050446">
    <property type="entry name" value="FAD-oxidoreductase/Apoptosis"/>
</dbReference>
<evidence type="ECO:0000256" key="1">
    <source>
        <dbReference type="ARBA" id="ARBA00001974"/>
    </source>
</evidence>
<dbReference type="AlphaFoldDB" id="A0A6J4RI29"/>
<gene>
    <name evidence="7" type="ORF">AVDCRST_MAG65-978</name>
</gene>
<evidence type="ECO:0000313" key="7">
    <source>
        <dbReference type="EMBL" id="CAA9474053.1"/>
    </source>
</evidence>
<dbReference type="PANTHER" id="PTHR43557">
    <property type="entry name" value="APOPTOSIS-INDUCING FACTOR 1"/>
    <property type="match status" value="1"/>
</dbReference>
<evidence type="ECO:0000256" key="2">
    <source>
        <dbReference type="ARBA" id="ARBA00022630"/>
    </source>
</evidence>
<accession>A0A6J4RI29</accession>
<dbReference type="GO" id="GO:0016651">
    <property type="term" value="F:oxidoreductase activity, acting on NAD(P)H"/>
    <property type="evidence" value="ECO:0007669"/>
    <property type="project" value="TreeGrafter"/>
</dbReference>
<dbReference type="SUPFAM" id="SSF51905">
    <property type="entry name" value="FAD/NAD(P)-binding domain"/>
    <property type="match status" value="1"/>
</dbReference>
<keyword evidence="2" id="KW-0285">Flavoprotein</keyword>
<keyword evidence="3" id="KW-0274">FAD</keyword>
<dbReference type="EMBL" id="CADCVL010000163">
    <property type="protein sequence ID" value="CAA9474053.1"/>
    <property type="molecule type" value="Genomic_DNA"/>
</dbReference>
<dbReference type="InterPro" id="IPR028202">
    <property type="entry name" value="Reductase_C"/>
</dbReference>